<gene>
    <name evidence="2" type="ORF">FHS30_002438</name>
</gene>
<dbReference type="AlphaFoldDB" id="A0A839URW8"/>
<accession>A0A839URW8</accession>
<feature type="transmembrane region" description="Helical" evidence="1">
    <location>
        <begin position="59"/>
        <end position="79"/>
    </location>
</feature>
<evidence type="ECO:0000313" key="2">
    <source>
        <dbReference type="EMBL" id="MBB3169230.1"/>
    </source>
</evidence>
<dbReference type="RefSeq" id="WP_183910711.1">
    <property type="nucleotide sequence ID" value="NZ_JACHXZ010000003.1"/>
</dbReference>
<keyword evidence="3" id="KW-1185">Reference proteome</keyword>
<feature type="transmembrane region" description="Helical" evidence="1">
    <location>
        <begin position="111"/>
        <end position="133"/>
    </location>
</feature>
<keyword evidence="1" id="KW-0812">Transmembrane</keyword>
<organism evidence="2 3">
    <name type="scientific">Simiduia aestuariiviva</name>
    <dbReference type="NCBI Taxonomy" id="1510459"/>
    <lineage>
        <taxon>Bacteria</taxon>
        <taxon>Pseudomonadati</taxon>
        <taxon>Pseudomonadota</taxon>
        <taxon>Gammaproteobacteria</taxon>
        <taxon>Cellvibrionales</taxon>
        <taxon>Cellvibrionaceae</taxon>
        <taxon>Simiduia</taxon>
    </lineage>
</organism>
<comment type="caution">
    <text evidence="2">The sequence shown here is derived from an EMBL/GenBank/DDBJ whole genome shotgun (WGS) entry which is preliminary data.</text>
</comment>
<name>A0A839URW8_9GAMM</name>
<dbReference type="EMBL" id="JACHXZ010000003">
    <property type="protein sequence ID" value="MBB3169230.1"/>
    <property type="molecule type" value="Genomic_DNA"/>
</dbReference>
<keyword evidence="1" id="KW-0472">Membrane</keyword>
<protein>
    <submittedName>
        <fullName evidence="2">Uncharacterized protein</fullName>
    </submittedName>
</protein>
<dbReference type="Proteomes" id="UP000559987">
    <property type="component" value="Unassembled WGS sequence"/>
</dbReference>
<proteinExistence type="predicted"/>
<reference evidence="2 3" key="1">
    <citation type="submission" date="2020-08" db="EMBL/GenBank/DDBJ databases">
        <title>Genomic Encyclopedia of Type Strains, Phase III (KMG-III): the genomes of soil and plant-associated and newly described type strains.</title>
        <authorList>
            <person name="Whitman W."/>
        </authorList>
    </citation>
    <scope>NUCLEOTIDE SEQUENCE [LARGE SCALE GENOMIC DNA]</scope>
    <source>
        <strain evidence="2 3">CECT 8571</strain>
    </source>
</reference>
<evidence type="ECO:0000256" key="1">
    <source>
        <dbReference type="SAM" id="Phobius"/>
    </source>
</evidence>
<evidence type="ECO:0000313" key="3">
    <source>
        <dbReference type="Proteomes" id="UP000559987"/>
    </source>
</evidence>
<keyword evidence="1" id="KW-1133">Transmembrane helix</keyword>
<sequence>MKTIIRNVFALVGGLVFGSAVNMGLIMAGSALVPPPAGVDTSNMDALAAALPLFQPEHFVFPFLAHAIGTLAGAALAVNIAASHKFVFAMVVSVAFLAGGVTNVIMLPSPLWFSILDLVVAYLPMGLLAYKLFAPKAPD</sequence>
<feature type="transmembrane region" description="Helical" evidence="1">
    <location>
        <begin position="86"/>
        <end position="105"/>
    </location>
</feature>